<sequence>MATTTWSDVMKVAEGLKPAVLMVTVQVTFAVVNVLYKLSVYDGMNIRVLIAYRFIFASAFMAPLAFLFDRKKKSKMTWTVLFQAALCGLFGGTLQQTLYLETLALTSVTFSSAMSNLNTVMTFLLALCFGMEKLNMKAAAGKAKILGTLIGIGGAMLLTFFKGVPIHTTSFHVNLLHHHDGHVAPSNSSSSGNTILGAICALGSSISFALWLIVQSKMNEKYKSHYTSTFLMSVMSSVISIAFALCFERDWSQWKLGWNIRLLTVAYAGMVPSGLTVVMIAWCLHKRGPLFVSIFSPLLLVILAFVGSLFLDEMLHLGSLIGGVIIVVGLYVVLWGKSKEMKMKNLLVPPQIEIIVESSLEDGKGNHGNSIYPSNHDGDDEEAQHASTTGQNDSQKGAQE</sequence>
<keyword evidence="10" id="KW-1185">Reference proteome</keyword>
<feature type="transmembrane region" description="Helical" evidence="6">
    <location>
        <begin position="110"/>
        <end position="131"/>
    </location>
</feature>
<dbReference type="InterPro" id="IPR030184">
    <property type="entry name" value="WAT1-related"/>
</dbReference>
<dbReference type="GO" id="GO:0016020">
    <property type="term" value="C:membrane"/>
    <property type="evidence" value="ECO:0007669"/>
    <property type="project" value="UniProtKB-SubCell"/>
</dbReference>
<feature type="domain" description="EamA" evidence="8">
    <location>
        <begin position="196"/>
        <end position="334"/>
    </location>
</feature>
<evidence type="ECO:0000259" key="8">
    <source>
        <dbReference type="Pfam" id="PF00892"/>
    </source>
</evidence>
<feature type="transmembrane region" description="Helical" evidence="6">
    <location>
        <begin position="317"/>
        <end position="336"/>
    </location>
</feature>
<dbReference type="Proteomes" id="UP001293593">
    <property type="component" value="Unassembled WGS sequence"/>
</dbReference>
<accession>A0AAE1MS52</accession>
<feature type="transmembrane region" description="Helical" evidence="6">
    <location>
        <begin position="265"/>
        <end position="284"/>
    </location>
</feature>
<feature type="transmembrane region" description="Helical" evidence="6">
    <location>
        <begin position="20"/>
        <end position="38"/>
    </location>
</feature>
<feature type="transmembrane region" description="Helical" evidence="6">
    <location>
        <begin position="80"/>
        <end position="98"/>
    </location>
</feature>
<feature type="transmembrane region" description="Helical" evidence="6">
    <location>
        <begin position="143"/>
        <end position="161"/>
    </location>
</feature>
<dbReference type="Pfam" id="PF00892">
    <property type="entry name" value="EamA"/>
    <property type="match status" value="2"/>
</dbReference>
<keyword evidence="3 6" id="KW-0812">Transmembrane</keyword>
<feature type="compositionally biased region" description="Polar residues" evidence="7">
    <location>
        <begin position="385"/>
        <end position="400"/>
    </location>
</feature>
<evidence type="ECO:0000256" key="4">
    <source>
        <dbReference type="ARBA" id="ARBA00022989"/>
    </source>
</evidence>
<proteinExistence type="inferred from homology"/>
<feature type="transmembrane region" description="Helical" evidence="6">
    <location>
        <begin position="291"/>
        <end position="311"/>
    </location>
</feature>
<reference evidence="9" key="1">
    <citation type="submission" date="2023-10" db="EMBL/GenBank/DDBJ databases">
        <title>Chromosome-level genome of the transformable northern wattle, Acacia crassicarpa.</title>
        <authorList>
            <person name="Massaro I."/>
            <person name="Sinha N.R."/>
            <person name="Poethig S."/>
            <person name="Leichty A.R."/>
        </authorList>
    </citation>
    <scope>NUCLEOTIDE SEQUENCE</scope>
    <source>
        <strain evidence="9">Acra3RX</strain>
        <tissue evidence="9">Leaf</tissue>
    </source>
</reference>
<evidence type="ECO:0000256" key="3">
    <source>
        <dbReference type="ARBA" id="ARBA00022692"/>
    </source>
</evidence>
<feature type="transmembrane region" description="Helical" evidence="6">
    <location>
        <begin position="50"/>
        <end position="68"/>
    </location>
</feature>
<dbReference type="GO" id="GO:0022857">
    <property type="term" value="F:transmembrane transporter activity"/>
    <property type="evidence" value="ECO:0007669"/>
    <property type="project" value="InterPro"/>
</dbReference>
<dbReference type="SUPFAM" id="SSF103481">
    <property type="entry name" value="Multidrug resistance efflux transporter EmrE"/>
    <property type="match status" value="2"/>
</dbReference>
<keyword evidence="5 6" id="KW-0472">Membrane</keyword>
<dbReference type="InterPro" id="IPR037185">
    <property type="entry name" value="EmrE-like"/>
</dbReference>
<dbReference type="PANTHER" id="PTHR31218">
    <property type="entry name" value="WAT1-RELATED PROTEIN"/>
    <property type="match status" value="1"/>
</dbReference>
<comment type="subcellular location">
    <subcellularLocation>
        <location evidence="1 6">Membrane</location>
        <topology evidence="1 6">Multi-pass membrane protein</topology>
    </subcellularLocation>
</comment>
<feature type="transmembrane region" description="Helical" evidence="6">
    <location>
        <begin position="226"/>
        <end position="245"/>
    </location>
</feature>
<feature type="transmembrane region" description="Helical" evidence="6">
    <location>
        <begin position="195"/>
        <end position="214"/>
    </location>
</feature>
<comment type="similarity">
    <text evidence="2 6">Belongs to the drug/metabolite transporter (DMT) superfamily. Plant drug/metabolite exporter (P-DME) (TC 2.A.7.4) family.</text>
</comment>
<keyword evidence="4 6" id="KW-1133">Transmembrane helix</keyword>
<evidence type="ECO:0000256" key="6">
    <source>
        <dbReference type="RuleBase" id="RU363077"/>
    </source>
</evidence>
<dbReference type="EMBL" id="JAWXYG010000005">
    <property type="protein sequence ID" value="KAK4271091.1"/>
    <property type="molecule type" value="Genomic_DNA"/>
</dbReference>
<dbReference type="AlphaFoldDB" id="A0AAE1MS52"/>
<organism evidence="9 10">
    <name type="scientific">Acacia crassicarpa</name>
    <name type="common">northern wattle</name>
    <dbReference type="NCBI Taxonomy" id="499986"/>
    <lineage>
        <taxon>Eukaryota</taxon>
        <taxon>Viridiplantae</taxon>
        <taxon>Streptophyta</taxon>
        <taxon>Embryophyta</taxon>
        <taxon>Tracheophyta</taxon>
        <taxon>Spermatophyta</taxon>
        <taxon>Magnoliopsida</taxon>
        <taxon>eudicotyledons</taxon>
        <taxon>Gunneridae</taxon>
        <taxon>Pentapetalae</taxon>
        <taxon>rosids</taxon>
        <taxon>fabids</taxon>
        <taxon>Fabales</taxon>
        <taxon>Fabaceae</taxon>
        <taxon>Caesalpinioideae</taxon>
        <taxon>mimosoid clade</taxon>
        <taxon>Acacieae</taxon>
        <taxon>Acacia</taxon>
    </lineage>
</organism>
<feature type="region of interest" description="Disordered" evidence="7">
    <location>
        <begin position="362"/>
        <end position="400"/>
    </location>
</feature>
<evidence type="ECO:0000256" key="7">
    <source>
        <dbReference type="SAM" id="MobiDB-lite"/>
    </source>
</evidence>
<name>A0AAE1MS52_9FABA</name>
<dbReference type="InterPro" id="IPR000620">
    <property type="entry name" value="EamA_dom"/>
</dbReference>
<gene>
    <name evidence="9" type="ORF">QN277_019832</name>
</gene>
<evidence type="ECO:0000313" key="9">
    <source>
        <dbReference type="EMBL" id="KAK4271091.1"/>
    </source>
</evidence>
<comment type="caution">
    <text evidence="9">The sequence shown here is derived from an EMBL/GenBank/DDBJ whole genome shotgun (WGS) entry which is preliminary data.</text>
</comment>
<feature type="domain" description="EamA" evidence="8">
    <location>
        <begin position="19"/>
        <end position="159"/>
    </location>
</feature>
<evidence type="ECO:0000313" key="10">
    <source>
        <dbReference type="Proteomes" id="UP001293593"/>
    </source>
</evidence>
<protein>
    <recommendedName>
        <fullName evidence="6">WAT1-related protein</fullName>
    </recommendedName>
</protein>
<evidence type="ECO:0000256" key="2">
    <source>
        <dbReference type="ARBA" id="ARBA00007635"/>
    </source>
</evidence>
<evidence type="ECO:0000256" key="5">
    <source>
        <dbReference type="ARBA" id="ARBA00023136"/>
    </source>
</evidence>
<evidence type="ECO:0000256" key="1">
    <source>
        <dbReference type="ARBA" id="ARBA00004141"/>
    </source>
</evidence>